<comment type="caution">
    <text evidence="7">The sequence shown here is derived from an EMBL/GenBank/DDBJ whole genome shotgun (WGS) entry which is preliminary data.</text>
</comment>
<dbReference type="SUPFAM" id="SSF88659">
    <property type="entry name" value="Sigma3 and sigma4 domains of RNA polymerase sigma factors"/>
    <property type="match status" value="1"/>
</dbReference>
<keyword evidence="8" id="KW-1185">Reference proteome</keyword>
<comment type="similarity">
    <text evidence="1">Belongs to the sigma-70 factor family. ECF subfamily.</text>
</comment>
<dbReference type="InterPro" id="IPR039425">
    <property type="entry name" value="RNA_pol_sigma-70-like"/>
</dbReference>
<protein>
    <submittedName>
        <fullName evidence="7">RNA polymerase sigma factor</fullName>
    </submittedName>
</protein>
<evidence type="ECO:0000256" key="2">
    <source>
        <dbReference type="ARBA" id="ARBA00023015"/>
    </source>
</evidence>
<sequence>MERTRSDEPKPVASEADRLSVFLASSAMLHGVIRRRLGTLGEWTPDVLQDLYLKWAMVTNRFDDRGDARAFLIRMAINLAVDRRKVATRRLEILQIQEGRVDDGPEPAFIAAQDVLAIERALKARSSRTHEVLMLTRAHGMLNRDAADELGLSLRSIEHHLTLARTICKLVLSADAPPDTARPGK</sequence>
<dbReference type="InterPro" id="IPR007627">
    <property type="entry name" value="RNA_pol_sigma70_r2"/>
</dbReference>
<evidence type="ECO:0000259" key="5">
    <source>
        <dbReference type="Pfam" id="PF04542"/>
    </source>
</evidence>
<dbReference type="InterPro" id="IPR013249">
    <property type="entry name" value="RNA_pol_sigma70_r4_t2"/>
</dbReference>
<keyword evidence="4" id="KW-0804">Transcription</keyword>
<evidence type="ECO:0000256" key="4">
    <source>
        <dbReference type="ARBA" id="ARBA00023163"/>
    </source>
</evidence>
<reference evidence="7 8" key="1">
    <citation type="submission" date="2021-08" db="EMBL/GenBank/DDBJ databases">
        <authorList>
            <person name="Tuo L."/>
        </authorList>
    </citation>
    <scope>NUCLEOTIDE SEQUENCE [LARGE SCALE GENOMIC DNA]</scope>
    <source>
        <strain evidence="7 8">JCM 31229</strain>
    </source>
</reference>
<feature type="domain" description="RNA polymerase sigma factor 70 region 4 type 2" evidence="6">
    <location>
        <begin position="118"/>
        <end position="166"/>
    </location>
</feature>
<dbReference type="PANTHER" id="PTHR43133">
    <property type="entry name" value="RNA POLYMERASE ECF-TYPE SIGMA FACTO"/>
    <property type="match status" value="1"/>
</dbReference>
<dbReference type="Pfam" id="PF04542">
    <property type="entry name" value="Sigma70_r2"/>
    <property type="match status" value="1"/>
</dbReference>
<dbReference type="Pfam" id="PF08281">
    <property type="entry name" value="Sigma70_r4_2"/>
    <property type="match status" value="1"/>
</dbReference>
<keyword evidence="3" id="KW-0731">Sigma factor</keyword>
<gene>
    <name evidence="7" type="ORF">K7G82_12885</name>
</gene>
<evidence type="ECO:0000259" key="6">
    <source>
        <dbReference type="Pfam" id="PF08281"/>
    </source>
</evidence>
<accession>A0ABS7PPF2</accession>
<dbReference type="Proteomes" id="UP000706039">
    <property type="component" value="Unassembled WGS sequence"/>
</dbReference>
<dbReference type="SUPFAM" id="SSF88946">
    <property type="entry name" value="Sigma2 domain of RNA polymerase sigma factors"/>
    <property type="match status" value="1"/>
</dbReference>
<dbReference type="EMBL" id="JAINVV010000005">
    <property type="protein sequence ID" value="MBY8823193.1"/>
    <property type="molecule type" value="Genomic_DNA"/>
</dbReference>
<organism evidence="7 8">
    <name type="scientific">Sphingomonas colocasiae</name>
    <dbReference type="NCBI Taxonomy" id="1848973"/>
    <lineage>
        <taxon>Bacteria</taxon>
        <taxon>Pseudomonadati</taxon>
        <taxon>Pseudomonadota</taxon>
        <taxon>Alphaproteobacteria</taxon>
        <taxon>Sphingomonadales</taxon>
        <taxon>Sphingomonadaceae</taxon>
        <taxon>Sphingomonas</taxon>
    </lineage>
</organism>
<dbReference type="Gene3D" id="1.10.1740.10">
    <property type="match status" value="1"/>
</dbReference>
<dbReference type="RefSeq" id="WP_222990311.1">
    <property type="nucleotide sequence ID" value="NZ_JAINVV010000005.1"/>
</dbReference>
<feature type="domain" description="RNA polymerase sigma-70 region 2" evidence="5">
    <location>
        <begin position="28"/>
        <end position="89"/>
    </location>
</feature>
<dbReference type="Gene3D" id="1.10.10.10">
    <property type="entry name" value="Winged helix-like DNA-binding domain superfamily/Winged helix DNA-binding domain"/>
    <property type="match status" value="1"/>
</dbReference>
<proteinExistence type="inferred from homology"/>
<name>A0ABS7PPF2_9SPHN</name>
<evidence type="ECO:0000313" key="7">
    <source>
        <dbReference type="EMBL" id="MBY8823193.1"/>
    </source>
</evidence>
<dbReference type="InterPro" id="IPR036388">
    <property type="entry name" value="WH-like_DNA-bd_sf"/>
</dbReference>
<dbReference type="InterPro" id="IPR013325">
    <property type="entry name" value="RNA_pol_sigma_r2"/>
</dbReference>
<evidence type="ECO:0000256" key="3">
    <source>
        <dbReference type="ARBA" id="ARBA00023082"/>
    </source>
</evidence>
<evidence type="ECO:0000256" key="1">
    <source>
        <dbReference type="ARBA" id="ARBA00010641"/>
    </source>
</evidence>
<keyword evidence="2" id="KW-0805">Transcription regulation</keyword>
<evidence type="ECO:0000313" key="8">
    <source>
        <dbReference type="Proteomes" id="UP000706039"/>
    </source>
</evidence>
<dbReference type="PANTHER" id="PTHR43133:SF63">
    <property type="entry name" value="RNA POLYMERASE SIGMA FACTOR FECI-RELATED"/>
    <property type="match status" value="1"/>
</dbReference>
<dbReference type="InterPro" id="IPR013324">
    <property type="entry name" value="RNA_pol_sigma_r3/r4-like"/>
</dbReference>